<dbReference type="GO" id="GO:0005524">
    <property type="term" value="F:ATP binding"/>
    <property type="evidence" value="ECO:0007669"/>
    <property type="project" value="UniProtKB-KW"/>
</dbReference>
<evidence type="ECO:0000256" key="3">
    <source>
        <dbReference type="ARBA" id="ARBA00022840"/>
    </source>
</evidence>
<dbReference type="InterPro" id="IPR027417">
    <property type="entry name" value="P-loop_NTPase"/>
</dbReference>
<comment type="caution">
    <text evidence="5">The sequence shown here is derived from an EMBL/GenBank/DDBJ whole genome shotgun (WGS) entry which is preliminary data.</text>
</comment>
<sequence>MGQDETAARLRFHVAGAHPPHKRVSASPISASATSAWHRCRGPLRLTAEEEDRASREPPSPLAPPSGCRFRTRCPHADARCSDEEPRMRLLTPDHWIACHHPHTSGNVTPAGPRPPVARTNGGSAGPP</sequence>
<name>A0ABV5PVG5_9ACTN</name>
<dbReference type="EMBL" id="JBHMCE010000003">
    <property type="protein sequence ID" value="MFB9527200.1"/>
    <property type="molecule type" value="Genomic_DNA"/>
</dbReference>
<keyword evidence="1" id="KW-0813">Transport</keyword>
<dbReference type="NCBIfam" id="TIGR01727">
    <property type="entry name" value="oligo_HPY"/>
    <property type="match status" value="1"/>
</dbReference>
<accession>A0ABV5PVG5</accession>
<keyword evidence="2" id="KW-0547">Nucleotide-binding</keyword>
<evidence type="ECO:0000313" key="6">
    <source>
        <dbReference type="Proteomes" id="UP001589646"/>
    </source>
</evidence>
<evidence type="ECO:0000256" key="1">
    <source>
        <dbReference type="ARBA" id="ARBA00022448"/>
    </source>
</evidence>
<protein>
    <submittedName>
        <fullName evidence="5">Oligopeptide/dipeptide ABC transporter ATP-binding protein</fullName>
    </submittedName>
</protein>
<organism evidence="5 6">
    <name type="scientific">Nonomuraea roseola</name>
    <dbReference type="NCBI Taxonomy" id="46179"/>
    <lineage>
        <taxon>Bacteria</taxon>
        <taxon>Bacillati</taxon>
        <taxon>Actinomycetota</taxon>
        <taxon>Actinomycetes</taxon>
        <taxon>Streptosporangiales</taxon>
        <taxon>Streptosporangiaceae</taxon>
        <taxon>Nonomuraea</taxon>
    </lineage>
</organism>
<keyword evidence="6" id="KW-1185">Reference proteome</keyword>
<proteinExistence type="predicted"/>
<keyword evidence="3 5" id="KW-0067">ATP-binding</keyword>
<dbReference type="InterPro" id="IPR013563">
    <property type="entry name" value="Oligopep_ABC_C"/>
</dbReference>
<dbReference type="Proteomes" id="UP001589646">
    <property type="component" value="Unassembled WGS sequence"/>
</dbReference>
<reference evidence="5 6" key="1">
    <citation type="submission" date="2024-09" db="EMBL/GenBank/DDBJ databases">
        <authorList>
            <person name="Sun Q."/>
            <person name="Mori K."/>
        </authorList>
    </citation>
    <scope>NUCLEOTIDE SEQUENCE [LARGE SCALE GENOMIC DNA]</scope>
    <source>
        <strain evidence="5 6">JCM 3323</strain>
    </source>
</reference>
<dbReference type="Gene3D" id="3.40.50.300">
    <property type="entry name" value="P-loop containing nucleotide triphosphate hydrolases"/>
    <property type="match status" value="1"/>
</dbReference>
<feature type="region of interest" description="Disordered" evidence="4">
    <location>
        <begin position="1"/>
        <end position="70"/>
    </location>
</feature>
<evidence type="ECO:0000313" key="5">
    <source>
        <dbReference type="EMBL" id="MFB9527200.1"/>
    </source>
</evidence>
<evidence type="ECO:0000256" key="2">
    <source>
        <dbReference type="ARBA" id="ARBA00022741"/>
    </source>
</evidence>
<evidence type="ECO:0000256" key="4">
    <source>
        <dbReference type="SAM" id="MobiDB-lite"/>
    </source>
</evidence>
<dbReference type="RefSeq" id="WP_346118887.1">
    <property type="nucleotide sequence ID" value="NZ_BAAAXC010000006.1"/>
</dbReference>
<gene>
    <name evidence="5" type="ORF">ACFFRN_11310</name>
</gene>
<feature type="compositionally biased region" description="Low complexity" evidence="4">
    <location>
        <begin position="25"/>
        <end position="36"/>
    </location>
</feature>
<feature type="region of interest" description="Disordered" evidence="4">
    <location>
        <begin position="98"/>
        <end position="128"/>
    </location>
</feature>